<name>A0A165LDN9_EXIGL</name>
<proteinExistence type="predicted"/>
<feature type="region of interest" description="Disordered" evidence="1">
    <location>
        <begin position="141"/>
        <end position="175"/>
    </location>
</feature>
<dbReference type="EMBL" id="KV425926">
    <property type="protein sequence ID" value="KZV97726.1"/>
    <property type="molecule type" value="Genomic_DNA"/>
</dbReference>
<feature type="non-terminal residue" evidence="2">
    <location>
        <position position="1"/>
    </location>
</feature>
<evidence type="ECO:0000313" key="3">
    <source>
        <dbReference type="Proteomes" id="UP000077266"/>
    </source>
</evidence>
<evidence type="ECO:0000256" key="1">
    <source>
        <dbReference type="SAM" id="MobiDB-lite"/>
    </source>
</evidence>
<gene>
    <name evidence="2" type="ORF">EXIGLDRAFT_764089</name>
</gene>
<reference evidence="2 3" key="1">
    <citation type="journal article" date="2016" name="Mol. Biol. Evol.">
        <title>Comparative Genomics of Early-Diverging Mushroom-Forming Fungi Provides Insights into the Origins of Lignocellulose Decay Capabilities.</title>
        <authorList>
            <person name="Nagy L.G."/>
            <person name="Riley R."/>
            <person name="Tritt A."/>
            <person name="Adam C."/>
            <person name="Daum C."/>
            <person name="Floudas D."/>
            <person name="Sun H."/>
            <person name="Yadav J.S."/>
            <person name="Pangilinan J."/>
            <person name="Larsson K.H."/>
            <person name="Matsuura K."/>
            <person name="Barry K."/>
            <person name="Labutti K."/>
            <person name="Kuo R."/>
            <person name="Ohm R.A."/>
            <person name="Bhattacharya S.S."/>
            <person name="Shirouzu T."/>
            <person name="Yoshinaga Y."/>
            <person name="Martin F.M."/>
            <person name="Grigoriev I.V."/>
            <person name="Hibbett D.S."/>
        </authorList>
    </citation>
    <scope>NUCLEOTIDE SEQUENCE [LARGE SCALE GENOMIC DNA]</scope>
    <source>
        <strain evidence="2 3">HHB12029</strain>
    </source>
</reference>
<dbReference type="Proteomes" id="UP000077266">
    <property type="component" value="Unassembled WGS sequence"/>
</dbReference>
<keyword evidence="3" id="KW-1185">Reference proteome</keyword>
<accession>A0A165LDN9</accession>
<sequence>ALKAYNVVCGDDDSSDDDLHEAREALDQQVLSFKLFENEDTEDLMEVCWVPGVREPSDISSFRARHLEYLHAAGREAGVACRFRCCSEGRASSYNPMDWYSARVSSDAEDAGVSPHRSDTMGASGDAMEVDISLGGVSVSRASSESSLTEPSSDEDVLSGSQSPSPPAEPRVSSAVAATGAAKFTTVEKTALTKVCLSYRIAFDH</sequence>
<feature type="compositionally biased region" description="Low complexity" evidence="1">
    <location>
        <begin position="141"/>
        <end position="151"/>
    </location>
</feature>
<dbReference type="InParanoid" id="A0A165LDN9"/>
<organism evidence="2 3">
    <name type="scientific">Exidia glandulosa HHB12029</name>
    <dbReference type="NCBI Taxonomy" id="1314781"/>
    <lineage>
        <taxon>Eukaryota</taxon>
        <taxon>Fungi</taxon>
        <taxon>Dikarya</taxon>
        <taxon>Basidiomycota</taxon>
        <taxon>Agaricomycotina</taxon>
        <taxon>Agaricomycetes</taxon>
        <taxon>Auriculariales</taxon>
        <taxon>Exidiaceae</taxon>
        <taxon>Exidia</taxon>
    </lineage>
</organism>
<evidence type="ECO:0000313" key="2">
    <source>
        <dbReference type="EMBL" id="KZV97726.1"/>
    </source>
</evidence>
<protein>
    <submittedName>
        <fullName evidence="2">Uncharacterized protein</fullName>
    </submittedName>
</protein>
<dbReference type="AlphaFoldDB" id="A0A165LDN9"/>